<dbReference type="InterPro" id="IPR023193">
    <property type="entry name" value="EPSP_synthase_CS"/>
</dbReference>
<evidence type="ECO:0000313" key="9">
    <source>
        <dbReference type="EMBL" id="MFD0943469.1"/>
    </source>
</evidence>
<comment type="catalytic activity">
    <reaction evidence="6">
        <text>3-phosphoshikimate + phosphoenolpyruvate = 5-O-(1-carboxyvinyl)-3-phosphoshikimate + phosphate</text>
        <dbReference type="Rhea" id="RHEA:21256"/>
        <dbReference type="ChEBI" id="CHEBI:43474"/>
        <dbReference type="ChEBI" id="CHEBI:57701"/>
        <dbReference type="ChEBI" id="CHEBI:58702"/>
        <dbReference type="ChEBI" id="CHEBI:145989"/>
        <dbReference type="EC" id="2.5.1.19"/>
    </reaction>
    <physiologicalReaction direction="left-to-right" evidence="6">
        <dbReference type="Rhea" id="RHEA:21257"/>
    </physiologicalReaction>
</comment>
<keyword evidence="7" id="KW-0963">Cytoplasm</keyword>
<dbReference type="EMBL" id="JBHTJF010000022">
    <property type="protein sequence ID" value="MFD0943469.1"/>
    <property type="molecule type" value="Genomic_DNA"/>
</dbReference>
<evidence type="ECO:0000256" key="5">
    <source>
        <dbReference type="ARBA" id="ARBA00023141"/>
    </source>
</evidence>
<dbReference type="InterPro" id="IPR036968">
    <property type="entry name" value="Enolpyruvate_Tfrase_sf"/>
</dbReference>
<dbReference type="RefSeq" id="WP_381011346.1">
    <property type="nucleotide sequence ID" value="NZ_JBHTJF010000022.1"/>
</dbReference>
<feature type="binding site" evidence="7">
    <location>
        <position position="24"/>
    </location>
    <ligand>
        <name>3-phosphoshikimate</name>
        <dbReference type="ChEBI" id="CHEBI:145989"/>
    </ligand>
</feature>
<dbReference type="GO" id="GO:0003866">
    <property type="term" value="F:3-phosphoshikimate 1-carboxyvinyltransferase activity"/>
    <property type="evidence" value="ECO:0007669"/>
    <property type="project" value="UniProtKB-EC"/>
</dbReference>
<keyword evidence="3 7" id="KW-0028">Amino-acid biosynthesis</keyword>
<evidence type="ECO:0000256" key="4">
    <source>
        <dbReference type="ARBA" id="ARBA00022679"/>
    </source>
</evidence>
<feature type="binding site" evidence="7">
    <location>
        <position position="390"/>
    </location>
    <ligand>
        <name>phosphoenolpyruvate</name>
        <dbReference type="ChEBI" id="CHEBI:58702"/>
    </ligand>
</feature>
<evidence type="ECO:0000256" key="1">
    <source>
        <dbReference type="ARBA" id="ARBA00004811"/>
    </source>
</evidence>
<dbReference type="HAMAP" id="MF_00210">
    <property type="entry name" value="EPSP_synth"/>
    <property type="match status" value="1"/>
</dbReference>
<evidence type="ECO:0000313" key="10">
    <source>
        <dbReference type="Proteomes" id="UP001596976"/>
    </source>
</evidence>
<evidence type="ECO:0000259" key="8">
    <source>
        <dbReference type="Pfam" id="PF00275"/>
    </source>
</evidence>
<dbReference type="InterPro" id="IPR006264">
    <property type="entry name" value="EPSP_synthase"/>
</dbReference>
<dbReference type="Pfam" id="PF00275">
    <property type="entry name" value="EPSP_synthase"/>
    <property type="match status" value="1"/>
</dbReference>
<comment type="similarity">
    <text evidence="2 7">Belongs to the EPSP synthase family.</text>
</comment>
<feature type="binding site" evidence="7">
    <location>
        <position position="170"/>
    </location>
    <ligand>
        <name>3-phosphoshikimate</name>
        <dbReference type="ChEBI" id="CHEBI:145989"/>
    </ligand>
</feature>
<dbReference type="PANTHER" id="PTHR21090">
    <property type="entry name" value="AROM/DEHYDROQUINATE SYNTHASE"/>
    <property type="match status" value="1"/>
</dbReference>
<feature type="binding site" evidence="7">
    <location>
        <position position="317"/>
    </location>
    <ligand>
        <name>3-phosphoshikimate</name>
        <dbReference type="ChEBI" id="CHEBI:145989"/>
    </ligand>
</feature>
<dbReference type="PROSITE" id="PS00885">
    <property type="entry name" value="EPSP_SYNTHASE_2"/>
    <property type="match status" value="1"/>
</dbReference>
<dbReference type="PIRSF" id="PIRSF000505">
    <property type="entry name" value="EPSPS"/>
    <property type="match status" value="1"/>
</dbReference>
<evidence type="ECO:0000256" key="2">
    <source>
        <dbReference type="ARBA" id="ARBA00009948"/>
    </source>
</evidence>
<name>A0ABW3GXA9_9BACL</name>
<feature type="binding site" evidence="7">
    <location>
        <position position="95"/>
    </location>
    <ligand>
        <name>phosphoenolpyruvate</name>
        <dbReference type="ChEBI" id="CHEBI:58702"/>
    </ligand>
</feature>
<keyword evidence="4 7" id="KW-0808">Transferase</keyword>
<dbReference type="CDD" id="cd01556">
    <property type="entry name" value="EPSP_synthase"/>
    <property type="match status" value="1"/>
</dbReference>
<feature type="binding site" evidence="7">
    <location>
        <position position="348"/>
    </location>
    <ligand>
        <name>phosphoenolpyruvate</name>
        <dbReference type="ChEBI" id="CHEBI:58702"/>
    </ligand>
</feature>
<feature type="domain" description="Enolpyruvate transferase" evidence="8">
    <location>
        <begin position="12"/>
        <end position="425"/>
    </location>
</feature>
<proteinExistence type="inferred from homology"/>
<feature type="binding site" evidence="7">
    <location>
        <position position="28"/>
    </location>
    <ligand>
        <name>3-phosphoshikimate</name>
        <dbReference type="ChEBI" id="CHEBI:145989"/>
    </ligand>
</feature>
<organism evidence="9 10">
    <name type="scientific">Savagea faecisuis</name>
    <dbReference type="NCBI Taxonomy" id="1274803"/>
    <lineage>
        <taxon>Bacteria</taxon>
        <taxon>Bacillati</taxon>
        <taxon>Bacillota</taxon>
        <taxon>Bacilli</taxon>
        <taxon>Bacillales</taxon>
        <taxon>Caryophanaceae</taxon>
        <taxon>Savagea</taxon>
    </lineage>
</organism>
<feature type="binding site" evidence="7">
    <location>
        <position position="23"/>
    </location>
    <ligand>
        <name>phosphoenolpyruvate</name>
        <dbReference type="ChEBI" id="CHEBI:58702"/>
    </ligand>
</feature>
<dbReference type="InterPro" id="IPR013792">
    <property type="entry name" value="RNA3'P_cycl/enolpyr_Trfase_a/b"/>
</dbReference>
<feature type="binding site" evidence="7">
    <location>
        <position position="170"/>
    </location>
    <ligand>
        <name>phosphoenolpyruvate</name>
        <dbReference type="ChEBI" id="CHEBI:58702"/>
    </ligand>
</feature>
<comment type="subcellular location">
    <subcellularLocation>
        <location evidence="7">Cytoplasm</location>
    </subcellularLocation>
</comment>
<dbReference type="NCBIfam" id="TIGR01356">
    <property type="entry name" value="aroA"/>
    <property type="match status" value="1"/>
</dbReference>
<protein>
    <recommendedName>
        <fullName evidence="7">3-phosphoshikimate 1-carboxyvinyltransferase</fullName>
        <ecNumber evidence="7">2.5.1.19</ecNumber>
    </recommendedName>
    <alternativeName>
        <fullName evidence="7">5-enolpyruvylshikimate-3-phosphate synthase</fullName>
        <shortName evidence="7">EPSP synthase</shortName>
        <shortName evidence="7">EPSPS</shortName>
    </alternativeName>
</protein>
<gene>
    <name evidence="7 9" type="primary">aroA</name>
    <name evidence="9" type="ORF">ACFQ0V_06725</name>
</gene>
<dbReference type="Gene3D" id="3.65.10.10">
    <property type="entry name" value="Enolpyruvate transferase domain"/>
    <property type="match status" value="2"/>
</dbReference>
<comment type="function">
    <text evidence="7">Catalyzes the transfer of the enolpyruvyl moiety of phosphoenolpyruvate (PEP) to the 5-hydroxyl of shikimate-3-phosphate (S3P) to produce enolpyruvyl shikimate-3-phosphate and inorganic phosphate.</text>
</comment>
<keyword evidence="5 7" id="KW-0057">Aromatic amino acid biosynthesis</keyword>
<comment type="subunit">
    <text evidence="7">Monomer.</text>
</comment>
<dbReference type="PROSITE" id="PS00104">
    <property type="entry name" value="EPSP_SYNTHASE_1"/>
    <property type="match status" value="1"/>
</dbReference>
<dbReference type="PANTHER" id="PTHR21090:SF5">
    <property type="entry name" value="PENTAFUNCTIONAL AROM POLYPEPTIDE"/>
    <property type="match status" value="1"/>
</dbReference>
<sequence>METKTIHLQNVTVDGEIVIPGDKSISHRAIMLGSIASGKTTAENFLTGEDCLKTAQIFRELGVQVDITGTDVVIESAGMQKWQSPQRPLDCGNSGTTARLLLGILAGSPVTATVVGDQYLSKRPMDRVVYPLRDMGAHITSEQEELVLPLTVQGTTLRAVEYTPPVASAQVKSAILFAGLQASGTTVVHELSKTRDHTERMMEQFGLQIDEQKLTVSLRGGQDGKATHVVVPGDISSAAFFIVAALIAKAGTITLKKVGLNETRTGILDVVQAMGGQVDIVNRSTSVGEPYGDLVITASLLTGTTIEEEALMPRLIDELPIIALLATQASGKTVIRNAAELRVKETDRITAVASQLNALGANIEELEDGMIIHGPTPLHGGVIDSYGDHRIGMMGAIAALVADGPIEVKDTACIAISYPQFFKHLDKVTQSSLQLEDESG</sequence>
<feature type="binding site" evidence="7">
    <location>
        <position position="123"/>
    </location>
    <ligand>
        <name>phosphoenolpyruvate</name>
        <dbReference type="ChEBI" id="CHEBI:58702"/>
    </ligand>
</feature>
<comment type="pathway">
    <text evidence="1 7">Metabolic intermediate biosynthesis; chorismate biosynthesis; chorismate from D-erythrose 4-phosphate and phosphoenolpyruvate: step 6/7.</text>
</comment>
<evidence type="ECO:0000256" key="7">
    <source>
        <dbReference type="HAMAP-Rule" id="MF_00210"/>
    </source>
</evidence>
<keyword evidence="10" id="KW-1185">Reference proteome</keyword>
<evidence type="ECO:0000256" key="6">
    <source>
        <dbReference type="ARBA" id="ARBA00044633"/>
    </source>
</evidence>
<dbReference type="SUPFAM" id="SSF55205">
    <property type="entry name" value="EPT/RTPC-like"/>
    <property type="match status" value="1"/>
</dbReference>
<dbReference type="EC" id="2.5.1.19" evidence="7"/>
<reference evidence="10" key="1">
    <citation type="journal article" date="2019" name="Int. J. Syst. Evol. Microbiol.">
        <title>The Global Catalogue of Microorganisms (GCM) 10K type strain sequencing project: providing services to taxonomists for standard genome sequencing and annotation.</title>
        <authorList>
            <consortium name="The Broad Institute Genomics Platform"/>
            <consortium name="The Broad Institute Genome Sequencing Center for Infectious Disease"/>
            <person name="Wu L."/>
            <person name="Ma J."/>
        </authorList>
    </citation>
    <scope>NUCLEOTIDE SEQUENCE [LARGE SCALE GENOMIC DNA]</scope>
    <source>
        <strain evidence="10">CCUG 63563</strain>
    </source>
</reference>
<feature type="binding site" evidence="7">
    <location>
        <position position="23"/>
    </location>
    <ligand>
        <name>3-phosphoshikimate</name>
        <dbReference type="ChEBI" id="CHEBI:145989"/>
    </ligand>
</feature>
<dbReference type="Proteomes" id="UP001596976">
    <property type="component" value="Unassembled WGS sequence"/>
</dbReference>
<comment type="caution">
    <text evidence="7">Lacks conserved residue(s) required for the propagation of feature annotation.</text>
</comment>
<feature type="binding site" evidence="7">
    <location>
        <position position="168"/>
    </location>
    <ligand>
        <name>3-phosphoshikimate</name>
        <dbReference type="ChEBI" id="CHEBI:145989"/>
    </ligand>
</feature>
<evidence type="ECO:0000256" key="3">
    <source>
        <dbReference type="ARBA" id="ARBA00022605"/>
    </source>
</evidence>
<dbReference type="InterPro" id="IPR001986">
    <property type="entry name" value="Enolpyruvate_Tfrase_dom"/>
</dbReference>
<accession>A0ABW3GXA9</accession>
<feature type="binding site" evidence="7">
    <location>
        <position position="344"/>
    </location>
    <ligand>
        <name>3-phosphoshikimate</name>
        <dbReference type="ChEBI" id="CHEBI:145989"/>
    </ligand>
</feature>
<feature type="active site" description="Proton acceptor" evidence="7">
    <location>
        <position position="317"/>
    </location>
</feature>
<comment type="caution">
    <text evidence="9">The sequence shown here is derived from an EMBL/GenBank/DDBJ whole genome shotgun (WGS) entry which is preliminary data.</text>
</comment>